<dbReference type="Gene3D" id="2.60.120.290">
    <property type="entry name" value="Spermadhesin, CUB domain"/>
    <property type="match status" value="2"/>
</dbReference>
<dbReference type="PANTHER" id="PTHR24251:SF28">
    <property type="entry name" value="NEUROPILIN AND TOLLOID-LIKE, ISOFORM B"/>
    <property type="match status" value="1"/>
</dbReference>
<feature type="disulfide bond" evidence="4">
    <location>
        <begin position="305"/>
        <end position="323"/>
    </location>
</feature>
<keyword evidence="2 4" id="KW-1015">Disulfide bond</keyword>
<feature type="compositionally biased region" description="Polar residues" evidence="5">
    <location>
        <begin position="520"/>
        <end position="543"/>
    </location>
</feature>
<dbReference type="InterPro" id="IPR023415">
    <property type="entry name" value="LDLR_class-A_CS"/>
</dbReference>
<dbReference type="OrthoDB" id="9971251at2759"/>
<evidence type="ECO:0000313" key="8">
    <source>
        <dbReference type="EMBL" id="CAD7223461.1"/>
    </source>
</evidence>
<gene>
    <name evidence="8" type="ORF">CTOB1V02_LOCUS1445</name>
</gene>
<keyword evidence="1" id="KW-0677">Repeat</keyword>
<dbReference type="InterPro" id="IPR035914">
    <property type="entry name" value="Sperma_CUB_dom_sf"/>
</dbReference>
<dbReference type="InterPro" id="IPR036055">
    <property type="entry name" value="LDL_receptor-like_sf"/>
</dbReference>
<feature type="region of interest" description="Disordered" evidence="5">
    <location>
        <begin position="443"/>
        <end position="586"/>
    </location>
</feature>
<organism evidence="8">
    <name type="scientific">Cyprideis torosa</name>
    <dbReference type="NCBI Taxonomy" id="163714"/>
    <lineage>
        <taxon>Eukaryota</taxon>
        <taxon>Metazoa</taxon>
        <taxon>Ecdysozoa</taxon>
        <taxon>Arthropoda</taxon>
        <taxon>Crustacea</taxon>
        <taxon>Oligostraca</taxon>
        <taxon>Ostracoda</taxon>
        <taxon>Podocopa</taxon>
        <taxon>Podocopida</taxon>
        <taxon>Cytherocopina</taxon>
        <taxon>Cytheroidea</taxon>
        <taxon>Cytherideidae</taxon>
        <taxon>Cyprideis</taxon>
    </lineage>
</organism>
<dbReference type="CDD" id="cd00112">
    <property type="entry name" value="LDLa"/>
    <property type="match status" value="1"/>
</dbReference>
<dbReference type="Gene3D" id="4.10.400.10">
    <property type="entry name" value="Low-density Lipoprotein Receptor"/>
    <property type="match status" value="1"/>
</dbReference>
<evidence type="ECO:0000256" key="1">
    <source>
        <dbReference type="ARBA" id="ARBA00022737"/>
    </source>
</evidence>
<feature type="compositionally biased region" description="Basic residues" evidence="5">
    <location>
        <begin position="506"/>
        <end position="516"/>
    </location>
</feature>
<feature type="compositionally biased region" description="Acidic residues" evidence="5">
    <location>
        <begin position="470"/>
        <end position="479"/>
    </location>
</feature>
<dbReference type="PROSITE" id="PS01180">
    <property type="entry name" value="CUB"/>
    <property type="match status" value="2"/>
</dbReference>
<name>A0A7R8W2C1_9CRUS</name>
<evidence type="ECO:0000256" key="5">
    <source>
        <dbReference type="SAM" id="MobiDB-lite"/>
    </source>
</evidence>
<dbReference type="SMART" id="SM00192">
    <property type="entry name" value="LDLa"/>
    <property type="match status" value="1"/>
</dbReference>
<evidence type="ECO:0000256" key="2">
    <source>
        <dbReference type="ARBA" id="ARBA00023157"/>
    </source>
</evidence>
<dbReference type="InterPro" id="IPR002172">
    <property type="entry name" value="LDrepeatLR_classA_rpt"/>
</dbReference>
<dbReference type="Pfam" id="PF00057">
    <property type="entry name" value="Ldl_recept_a"/>
    <property type="match status" value="1"/>
</dbReference>
<dbReference type="AlphaFoldDB" id="A0A7R8W2C1"/>
<feature type="compositionally biased region" description="Basic and acidic residues" evidence="5">
    <location>
        <begin position="544"/>
        <end position="563"/>
    </location>
</feature>
<keyword evidence="6" id="KW-0812">Transmembrane</keyword>
<feature type="signal peptide" evidence="7">
    <location>
        <begin position="1"/>
        <end position="21"/>
    </location>
</feature>
<feature type="chain" id="PRO_5043590836" evidence="7">
    <location>
        <begin position="22"/>
        <end position="586"/>
    </location>
</feature>
<feature type="compositionally biased region" description="Polar residues" evidence="5">
    <location>
        <begin position="569"/>
        <end position="578"/>
    </location>
</feature>
<feature type="transmembrane region" description="Helical" evidence="6">
    <location>
        <begin position="346"/>
        <end position="369"/>
    </location>
</feature>
<dbReference type="Pfam" id="PF00431">
    <property type="entry name" value="CUB"/>
    <property type="match status" value="2"/>
</dbReference>
<dbReference type="CDD" id="cd00041">
    <property type="entry name" value="CUB"/>
    <property type="match status" value="2"/>
</dbReference>
<dbReference type="SMART" id="SM00042">
    <property type="entry name" value="CUB"/>
    <property type="match status" value="2"/>
</dbReference>
<feature type="disulfide bond" evidence="4">
    <location>
        <begin position="317"/>
        <end position="332"/>
    </location>
</feature>
<evidence type="ECO:0000256" key="7">
    <source>
        <dbReference type="SAM" id="SignalP"/>
    </source>
</evidence>
<sequence length="586" mass="66489">MIFRFLTLFLTTFHLLMFVDTLSINRPIGWKANPELMRIACGSFVQPTEDRRFFSPNYPEKYPNNTDCYFVLEAPEGNLIKLDFLGETFELETSLNCTYDFLEIRDGLHGYSALIGRYCGSKFPPKIVSSGRFLWLRFNSDDTVEYSGFQARFDYIANPLEERERSPCQFSMGGLHGAFSHKDIPPEQFEYTRATGKPLDCTWRIEVEDQWKVYLTVPVFDLASPNACSSNFLEIFGEKTDMVHRIDHFCSSLADRVLSKTNVLHVRFYLVQGKALDSKFTANWTAVREKSEEETSCRIPQEFDCDDGQCIDSSLRCDGLKNCKFNWDEVDCEPKNKGNKLATSHILVIMTIGCLLLAGMCFIMAFNCIQKLRHDHKTYRARRSMENSLAQLPGTATPRLERYKGSTGDLNVLYAPTQDVVIVDRTNASTRGSLYGRANGLISLKGGESETGSRLTLTRGVQTVRGMSDSSDDDDEEDDRPPPLPPRIPRDQLSDSSDERLLVGRRMYRRQSPPRHQRGESAQSKPKTHSTRTLPCSLNQVEETTPRFRAEAVIEMGGREDAPPPRPQSRLSHVSTKSAPDVIALH</sequence>
<evidence type="ECO:0000256" key="4">
    <source>
        <dbReference type="PROSITE-ProRule" id="PRU00124"/>
    </source>
</evidence>
<keyword evidence="7" id="KW-0732">Signal</keyword>
<keyword evidence="6" id="KW-1133">Transmembrane helix</keyword>
<dbReference type="SUPFAM" id="SSF49854">
    <property type="entry name" value="Spermadhesin, CUB domain"/>
    <property type="match status" value="2"/>
</dbReference>
<feature type="compositionally biased region" description="Polar residues" evidence="5">
    <location>
        <begin position="450"/>
        <end position="461"/>
    </location>
</feature>
<feature type="disulfide bond" evidence="3">
    <location>
        <begin position="41"/>
        <end position="68"/>
    </location>
</feature>
<comment type="caution">
    <text evidence="4">Lacks conserved residue(s) required for the propagation of feature annotation.</text>
</comment>
<dbReference type="SUPFAM" id="SSF57424">
    <property type="entry name" value="LDL receptor-like module"/>
    <property type="match status" value="1"/>
</dbReference>
<dbReference type="PANTHER" id="PTHR24251">
    <property type="entry name" value="OVOCHYMASE-RELATED"/>
    <property type="match status" value="1"/>
</dbReference>
<protein>
    <submittedName>
        <fullName evidence="8">Uncharacterized protein</fullName>
    </submittedName>
</protein>
<keyword evidence="6" id="KW-0472">Membrane</keyword>
<proteinExistence type="predicted"/>
<feature type="compositionally biased region" description="Basic and acidic residues" evidence="5">
    <location>
        <begin position="488"/>
        <end position="502"/>
    </location>
</feature>
<dbReference type="PROSITE" id="PS01209">
    <property type="entry name" value="LDLRA_1"/>
    <property type="match status" value="1"/>
</dbReference>
<dbReference type="InterPro" id="IPR000859">
    <property type="entry name" value="CUB_dom"/>
</dbReference>
<accession>A0A7R8W2C1</accession>
<evidence type="ECO:0000256" key="6">
    <source>
        <dbReference type="SAM" id="Phobius"/>
    </source>
</evidence>
<reference evidence="8" key="1">
    <citation type="submission" date="2020-11" db="EMBL/GenBank/DDBJ databases">
        <authorList>
            <person name="Tran Van P."/>
        </authorList>
    </citation>
    <scope>NUCLEOTIDE SEQUENCE</scope>
</reference>
<dbReference type="FunFam" id="2.60.120.290:FF:000013">
    <property type="entry name" value="Membrane frizzled-related protein"/>
    <property type="match status" value="1"/>
</dbReference>
<dbReference type="EMBL" id="OB660203">
    <property type="protein sequence ID" value="CAD7223461.1"/>
    <property type="molecule type" value="Genomic_DNA"/>
</dbReference>
<dbReference type="PROSITE" id="PS50068">
    <property type="entry name" value="LDLRA_2"/>
    <property type="match status" value="1"/>
</dbReference>
<evidence type="ECO:0000256" key="3">
    <source>
        <dbReference type="PROSITE-ProRule" id="PRU00059"/>
    </source>
</evidence>